<name>A0A848CES8_9BACT</name>
<sequence>MPQPVCCVGDRFEGFCRVCDHTVQGTMMTGEFPRIEDRNVCVTGSLGRGDCGHSCTSVGRSQVLFIEGKPVVRVGDPVTGEIEGRLVTGSDFVFSD</sequence>
<protein>
    <submittedName>
        <fullName evidence="1">Uncharacterized protein</fullName>
    </submittedName>
</protein>
<dbReference type="Proteomes" id="UP000522333">
    <property type="component" value="Unassembled WGS sequence"/>
</dbReference>
<evidence type="ECO:0000313" key="1">
    <source>
        <dbReference type="EMBL" id="NME53075.1"/>
    </source>
</evidence>
<evidence type="ECO:0000313" key="2">
    <source>
        <dbReference type="Proteomes" id="UP000522333"/>
    </source>
</evidence>
<accession>A0A848CES8</accession>
<dbReference type="AlphaFoldDB" id="A0A848CES8"/>
<proteinExistence type="predicted"/>
<organism evidence="1 2">
    <name type="scientific">Desulfovibrio piger</name>
    <dbReference type="NCBI Taxonomy" id="901"/>
    <lineage>
        <taxon>Bacteria</taxon>
        <taxon>Pseudomonadati</taxon>
        <taxon>Thermodesulfobacteriota</taxon>
        <taxon>Desulfovibrionia</taxon>
        <taxon>Desulfovibrionales</taxon>
        <taxon>Desulfovibrionaceae</taxon>
        <taxon>Desulfovibrio</taxon>
    </lineage>
</organism>
<reference evidence="1 2" key="1">
    <citation type="submission" date="2020-04" db="EMBL/GenBank/DDBJ databases">
        <authorList>
            <person name="Hitch T.C.A."/>
            <person name="Wylensek D."/>
            <person name="Clavel T."/>
        </authorList>
    </citation>
    <scope>NUCLEOTIDE SEQUENCE [LARGE SCALE GENOMIC DNA]</scope>
    <source>
        <strain evidence="1 2">PG-251-APC-1</strain>
    </source>
</reference>
<comment type="caution">
    <text evidence="1">The sequence shown here is derived from an EMBL/GenBank/DDBJ whole genome shotgun (WGS) entry which is preliminary data.</text>
</comment>
<gene>
    <name evidence="1" type="ORF">HF854_11255</name>
</gene>
<dbReference type="RefSeq" id="WP_168936371.1">
    <property type="nucleotide sequence ID" value="NZ_CAMDEI010000065.1"/>
</dbReference>
<dbReference type="EMBL" id="JABAFY010000062">
    <property type="protein sequence ID" value="NME53075.1"/>
    <property type="molecule type" value="Genomic_DNA"/>
</dbReference>